<keyword evidence="1" id="KW-1133">Transmembrane helix</keyword>
<evidence type="ECO:0000256" key="1">
    <source>
        <dbReference type="SAM" id="Phobius"/>
    </source>
</evidence>
<proteinExistence type="predicted"/>
<sequence>MSLPHPIQRDSKRVRLGEKGERTALALSLLAGGGDLVTGLCLLFAPAWTLARMGVASVPEVVWVRFIGVFVAAVGASYFYGLFCWMAGRRAGCLRTVWELTALLRTAVCVFVAAEIAGGRMEGAWISVSLTDGFWASAQLLLLWRSFPRDA</sequence>
<dbReference type="OrthoDB" id="121369at2"/>
<protein>
    <submittedName>
        <fullName evidence="2">Uncharacterized protein</fullName>
    </submittedName>
</protein>
<evidence type="ECO:0000313" key="3">
    <source>
        <dbReference type="Proteomes" id="UP000334923"/>
    </source>
</evidence>
<organism evidence="2 3">
    <name type="scientific">Methylacidimicrobium tartarophylax</name>
    <dbReference type="NCBI Taxonomy" id="1041768"/>
    <lineage>
        <taxon>Bacteria</taxon>
        <taxon>Pseudomonadati</taxon>
        <taxon>Verrucomicrobiota</taxon>
        <taxon>Methylacidimicrobium</taxon>
    </lineage>
</organism>
<dbReference type="RefSeq" id="WP_142659851.1">
    <property type="nucleotide sequence ID" value="NZ_CABFVA020000040.1"/>
</dbReference>
<reference evidence="2 3" key="1">
    <citation type="submission" date="2019-09" db="EMBL/GenBank/DDBJ databases">
        <authorList>
            <person name="Cremers G."/>
        </authorList>
    </citation>
    <scope>NUCLEOTIDE SEQUENCE [LARGE SCALE GENOMIC DNA]</scope>
    <source>
        <strain evidence="2">4A</strain>
    </source>
</reference>
<dbReference type="AlphaFoldDB" id="A0A5E6MKP2"/>
<dbReference type="EMBL" id="CABFVA020000040">
    <property type="protein sequence ID" value="VVM06063.1"/>
    <property type="molecule type" value="Genomic_DNA"/>
</dbReference>
<gene>
    <name evidence="2" type="ORF">MAMT_00949</name>
</gene>
<name>A0A5E6MKP2_9BACT</name>
<accession>A0A5E6MKP2</accession>
<keyword evidence="3" id="KW-1185">Reference proteome</keyword>
<feature type="transmembrane region" description="Helical" evidence="1">
    <location>
        <begin position="25"/>
        <end position="50"/>
    </location>
</feature>
<feature type="transmembrane region" description="Helical" evidence="1">
    <location>
        <begin position="62"/>
        <end position="85"/>
    </location>
</feature>
<dbReference type="Proteomes" id="UP000334923">
    <property type="component" value="Unassembled WGS sequence"/>
</dbReference>
<evidence type="ECO:0000313" key="2">
    <source>
        <dbReference type="EMBL" id="VVM06063.1"/>
    </source>
</evidence>
<keyword evidence="1" id="KW-0472">Membrane</keyword>
<keyword evidence="1" id="KW-0812">Transmembrane</keyword>